<keyword evidence="1" id="KW-0812">Transmembrane</keyword>
<dbReference type="EMBL" id="JABBWE010000016">
    <property type="protein sequence ID" value="KAG1797341.1"/>
    <property type="molecule type" value="Genomic_DNA"/>
</dbReference>
<dbReference type="GeneID" id="64603057"/>
<gene>
    <name evidence="2" type="ORF">HD556DRAFT_1525954</name>
</gene>
<dbReference type="PANTHER" id="PTHR35043:SF7">
    <property type="entry name" value="TRANSCRIPTION FACTOR DOMAIN-CONTAINING PROTEIN"/>
    <property type="match status" value="1"/>
</dbReference>
<dbReference type="AlphaFoldDB" id="A0A9P7DKV3"/>
<evidence type="ECO:0008006" key="4">
    <source>
        <dbReference type="Google" id="ProtNLM"/>
    </source>
</evidence>
<feature type="transmembrane region" description="Helical" evidence="1">
    <location>
        <begin position="367"/>
        <end position="391"/>
    </location>
</feature>
<keyword evidence="3" id="KW-1185">Reference proteome</keyword>
<dbReference type="OrthoDB" id="9451547at2759"/>
<sequence>MIMALIAPELMVTWAMRQRLSAQQVTRQFDESGYPSVRPAFEERVSVETPGTRNPFLLLFLRFHEGTARLSLLLFTGVLSVLVSPWRFLCALVGWVARRIQSEHSEPDSEVSTWTQTHSFFVLMGGFMLYANGKPYLTLRPDYILKLIHDKCIDAPTLTAKQIHDRSKGNAISKGLVMLQVAWFVMQLITRAVYHLEITQLEVGTLAFAVLNFLTYAVWWDKPLDVQCPHPMYWKSTVSRPEDHIDVSDRDEFAQLRYLPRVFSPIIELIGWPDIATSRKLEVPTFDGSITLKGSDSMVLLLAGYSMGTIFGGIHCMAWFFVFPTYEEQVLWRLSAVVTTCTPCLCLSAYLNSEMIINPFTSVMRGLYLMICFAFAMLYITARVVLLVLMFTTLRNLPPNAYKAVLWTSLVPHL</sequence>
<dbReference type="Proteomes" id="UP000719766">
    <property type="component" value="Unassembled WGS sequence"/>
</dbReference>
<evidence type="ECO:0000313" key="2">
    <source>
        <dbReference type="EMBL" id="KAG1797341.1"/>
    </source>
</evidence>
<organism evidence="2 3">
    <name type="scientific">Suillus plorans</name>
    <dbReference type="NCBI Taxonomy" id="116603"/>
    <lineage>
        <taxon>Eukaryota</taxon>
        <taxon>Fungi</taxon>
        <taxon>Dikarya</taxon>
        <taxon>Basidiomycota</taxon>
        <taxon>Agaricomycotina</taxon>
        <taxon>Agaricomycetes</taxon>
        <taxon>Agaricomycetidae</taxon>
        <taxon>Boletales</taxon>
        <taxon>Suillineae</taxon>
        <taxon>Suillaceae</taxon>
        <taxon>Suillus</taxon>
    </lineage>
</organism>
<evidence type="ECO:0000313" key="3">
    <source>
        <dbReference type="Proteomes" id="UP000719766"/>
    </source>
</evidence>
<comment type="caution">
    <text evidence="2">The sequence shown here is derived from an EMBL/GenBank/DDBJ whole genome shotgun (WGS) entry which is preliminary data.</text>
</comment>
<protein>
    <recommendedName>
        <fullName evidence="4">Transmembrane protein</fullName>
    </recommendedName>
</protein>
<accession>A0A9P7DKV3</accession>
<dbReference type="RefSeq" id="XP_041162451.1">
    <property type="nucleotide sequence ID" value="XM_041309293.1"/>
</dbReference>
<keyword evidence="1" id="KW-0472">Membrane</keyword>
<reference evidence="2" key="1">
    <citation type="journal article" date="2020" name="New Phytol.">
        <title>Comparative genomics reveals dynamic genome evolution in host specialist ectomycorrhizal fungi.</title>
        <authorList>
            <person name="Lofgren L.A."/>
            <person name="Nguyen N.H."/>
            <person name="Vilgalys R."/>
            <person name="Ruytinx J."/>
            <person name="Liao H.L."/>
            <person name="Branco S."/>
            <person name="Kuo A."/>
            <person name="LaButti K."/>
            <person name="Lipzen A."/>
            <person name="Andreopoulos W."/>
            <person name="Pangilinan J."/>
            <person name="Riley R."/>
            <person name="Hundley H."/>
            <person name="Na H."/>
            <person name="Barry K."/>
            <person name="Grigoriev I.V."/>
            <person name="Stajich J.E."/>
            <person name="Kennedy P.G."/>
        </authorList>
    </citation>
    <scope>NUCLEOTIDE SEQUENCE</scope>
    <source>
        <strain evidence="2">S12</strain>
    </source>
</reference>
<dbReference type="PANTHER" id="PTHR35043">
    <property type="entry name" value="TRANSCRIPTION FACTOR DOMAIN-CONTAINING PROTEIN"/>
    <property type="match status" value="1"/>
</dbReference>
<proteinExistence type="predicted"/>
<name>A0A9P7DKV3_9AGAM</name>
<keyword evidence="1" id="KW-1133">Transmembrane helix</keyword>
<feature type="transmembrane region" description="Helical" evidence="1">
    <location>
        <begin position="330"/>
        <end position="351"/>
    </location>
</feature>
<feature type="transmembrane region" description="Helical" evidence="1">
    <location>
        <begin position="72"/>
        <end position="97"/>
    </location>
</feature>
<feature type="transmembrane region" description="Helical" evidence="1">
    <location>
        <begin position="200"/>
        <end position="219"/>
    </location>
</feature>
<feature type="transmembrane region" description="Helical" evidence="1">
    <location>
        <begin position="299"/>
        <end position="324"/>
    </location>
</feature>
<evidence type="ECO:0000256" key="1">
    <source>
        <dbReference type="SAM" id="Phobius"/>
    </source>
</evidence>